<evidence type="ECO:0000313" key="5">
    <source>
        <dbReference type="Proteomes" id="UP001530400"/>
    </source>
</evidence>
<dbReference type="InterPro" id="IPR001648">
    <property type="entry name" value="Ribosomal_bS18"/>
</dbReference>
<protein>
    <recommendedName>
        <fullName evidence="6">Ribosomal protein S18</fullName>
    </recommendedName>
</protein>
<dbReference type="GO" id="GO:1990904">
    <property type="term" value="C:ribonucleoprotein complex"/>
    <property type="evidence" value="ECO:0007669"/>
    <property type="project" value="UniProtKB-KW"/>
</dbReference>
<accession>A0ABD3PL96</accession>
<gene>
    <name evidence="4" type="ORF">ACHAWO_008590</name>
</gene>
<keyword evidence="1" id="KW-0689">Ribosomal protein</keyword>
<evidence type="ECO:0000256" key="1">
    <source>
        <dbReference type="ARBA" id="ARBA00022980"/>
    </source>
</evidence>
<name>A0ABD3PL96_9STRA</name>
<reference evidence="4 5" key="1">
    <citation type="submission" date="2024-10" db="EMBL/GenBank/DDBJ databases">
        <title>Updated reference genomes for cyclostephanoid diatoms.</title>
        <authorList>
            <person name="Roberts W.R."/>
            <person name="Alverson A.J."/>
        </authorList>
    </citation>
    <scope>NUCLEOTIDE SEQUENCE [LARGE SCALE GENOMIC DNA]</scope>
    <source>
        <strain evidence="4 5">AJA010-31</strain>
    </source>
</reference>
<dbReference type="PRINTS" id="PR00974">
    <property type="entry name" value="RIBOSOMALS18"/>
</dbReference>
<evidence type="ECO:0000256" key="2">
    <source>
        <dbReference type="ARBA" id="ARBA00023274"/>
    </source>
</evidence>
<dbReference type="EMBL" id="JALLPJ020000550">
    <property type="protein sequence ID" value="KAL3788780.1"/>
    <property type="molecule type" value="Genomic_DNA"/>
</dbReference>
<keyword evidence="2" id="KW-0687">Ribonucleoprotein</keyword>
<dbReference type="SUPFAM" id="SSF46911">
    <property type="entry name" value="Ribosomal protein S18"/>
    <property type="match status" value="1"/>
</dbReference>
<dbReference type="GO" id="GO:0005840">
    <property type="term" value="C:ribosome"/>
    <property type="evidence" value="ECO:0007669"/>
    <property type="project" value="UniProtKB-KW"/>
</dbReference>
<keyword evidence="5" id="KW-1185">Reference proteome</keyword>
<feature type="region of interest" description="Disordered" evidence="3">
    <location>
        <begin position="204"/>
        <end position="227"/>
    </location>
</feature>
<dbReference type="AlphaFoldDB" id="A0ABD3PL96"/>
<evidence type="ECO:0000256" key="3">
    <source>
        <dbReference type="SAM" id="MobiDB-lite"/>
    </source>
</evidence>
<feature type="region of interest" description="Disordered" evidence="3">
    <location>
        <begin position="110"/>
        <end position="130"/>
    </location>
</feature>
<dbReference type="Proteomes" id="UP001530400">
    <property type="component" value="Unassembled WGS sequence"/>
</dbReference>
<dbReference type="Pfam" id="PF01084">
    <property type="entry name" value="Ribosomal_S18"/>
    <property type="match status" value="1"/>
</dbReference>
<sequence length="414" mass="46960">MFALRRHCLQKLTTSPSPIILRRPGLLALQTSLASWRPFSSDDNKNQPSDADFFLATEETLSKPPSYVRDSLTGKWTSRTQAELSKAEERLLSLDDDGREDELMKRMEKRWEEAASETVGKDDGDGLGTLNSEQERVASRIREENLALGTIGRGALSSSSSSSDSDDGAVPLSKREVKALKGYASKVYHIHPQQFEHQLQDDPDILPHASISSGTHQDRTNTTDPDLDLAYLDPKLNKMAYAPEGTEYQHSDPFADLLPTDFDPARKVNRKHVKPLPPKALHHNNLVLLRRYSTPGGKIMNRVQSRLGAKDQRKVAKLIKRARHLGLIPHLGQWKFEDHGALNDTSLNEKKEWEVELEERGLWPLGDDKEVFKRYYGMDDMLDRIAGERGSKKREQLEELLNYGMKKKEEQDDV</sequence>
<evidence type="ECO:0000313" key="4">
    <source>
        <dbReference type="EMBL" id="KAL3788780.1"/>
    </source>
</evidence>
<feature type="compositionally biased region" description="Basic and acidic residues" evidence="3">
    <location>
        <begin position="110"/>
        <end position="124"/>
    </location>
</feature>
<proteinExistence type="predicted"/>
<organism evidence="4 5">
    <name type="scientific">Cyclotella atomus</name>
    <dbReference type="NCBI Taxonomy" id="382360"/>
    <lineage>
        <taxon>Eukaryota</taxon>
        <taxon>Sar</taxon>
        <taxon>Stramenopiles</taxon>
        <taxon>Ochrophyta</taxon>
        <taxon>Bacillariophyta</taxon>
        <taxon>Coscinodiscophyceae</taxon>
        <taxon>Thalassiosirophycidae</taxon>
        <taxon>Stephanodiscales</taxon>
        <taxon>Stephanodiscaceae</taxon>
        <taxon>Cyclotella</taxon>
    </lineage>
</organism>
<dbReference type="Gene3D" id="4.10.640.10">
    <property type="entry name" value="Ribosomal protein S18"/>
    <property type="match status" value="1"/>
</dbReference>
<evidence type="ECO:0008006" key="6">
    <source>
        <dbReference type="Google" id="ProtNLM"/>
    </source>
</evidence>
<comment type="caution">
    <text evidence="4">The sequence shown here is derived from an EMBL/GenBank/DDBJ whole genome shotgun (WGS) entry which is preliminary data.</text>
</comment>
<dbReference type="InterPro" id="IPR036870">
    <property type="entry name" value="Ribosomal_bS18_sf"/>
</dbReference>